<gene>
    <name evidence="1" type="ORF">P9H32_11850</name>
</gene>
<reference evidence="1 2" key="1">
    <citation type="journal article" date="2024" name="Appl. Environ. Microbiol.">
        <title>Pontiella agarivorans sp. nov., a novel marine anaerobic bacterium capable of degrading macroalgal polysaccharides and fixing nitrogen.</title>
        <authorList>
            <person name="Liu N."/>
            <person name="Kivenson V."/>
            <person name="Peng X."/>
            <person name="Cui Z."/>
            <person name="Lankiewicz T.S."/>
            <person name="Gosselin K.M."/>
            <person name="English C.J."/>
            <person name="Blair E.M."/>
            <person name="O'Malley M.A."/>
            <person name="Valentine D.L."/>
        </authorList>
    </citation>
    <scope>NUCLEOTIDE SEQUENCE [LARGE SCALE GENOMIC DNA]</scope>
    <source>
        <strain evidence="1 2">NLcol2</strain>
    </source>
</reference>
<protein>
    <submittedName>
        <fullName evidence="1">SRPBCC family protein</fullName>
    </submittedName>
</protein>
<keyword evidence="2" id="KW-1185">Reference proteome</keyword>
<dbReference type="CDD" id="cd07820">
    <property type="entry name" value="SRPBCC_3"/>
    <property type="match status" value="1"/>
</dbReference>
<dbReference type="Proteomes" id="UP001290861">
    <property type="component" value="Unassembled WGS sequence"/>
</dbReference>
<accession>A0ABU5MYQ1</accession>
<proteinExistence type="predicted"/>
<evidence type="ECO:0000313" key="2">
    <source>
        <dbReference type="Proteomes" id="UP001290861"/>
    </source>
</evidence>
<dbReference type="InterPro" id="IPR023393">
    <property type="entry name" value="START-like_dom_sf"/>
</dbReference>
<dbReference type="EMBL" id="JARVCO010000010">
    <property type="protein sequence ID" value="MDZ8119317.1"/>
    <property type="molecule type" value="Genomic_DNA"/>
</dbReference>
<dbReference type="RefSeq" id="WP_322609101.1">
    <property type="nucleotide sequence ID" value="NZ_JARVCO010000010.1"/>
</dbReference>
<name>A0ABU5MYQ1_9BACT</name>
<comment type="caution">
    <text evidence="1">The sequence shown here is derived from an EMBL/GenBank/DDBJ whole genome shotgun (WGS) entry which is preliminary data.</text>
</comment>
<organism evidence="1 2">
    <name type="scientific">Pontiella agarivorans</name>
    <dbReference type="NCBI Taxonomy" id="3038953"/>
    <lineage>
        <taxon>Bacteria</taxon>
        <taxon>Pseudomonadati</taxon>
        <taxon>Kiritimatiellota</taxon>
        <taxon>Kiritimatiellia</taxon>
        <taxon>Kiritimatiellales</taxon>
        <taxon>Pontiellaceae</taxon>
        <taxon>Pontiella</taxon>
    </lineage>
</organism>
<dbReference type="Gene3D" id="3.30.530.20">
    <property type="match status" value="1"/>
</dbReference>
<evidence type="ECO:0000313" key="1">
    <source>
        <dbReference type="EMBL" id="MDZ8119317.1"/>
    </source>
</evidence>
<sequence length="165" mass="19184">MYTLYKETTVSTTMKEAWNFIRSPANLNHITPDDMAFEIVSDLPDQMTEGMLVEYRVQLPLFGKTPWLSELKHIVPGTSFVDEQKIGPYKLWYHYHEIRPVKQGVMFIDRVTYEVPFGPVGRLAHALFIRRTLDRIFAFREVRLRELLGSESIINLHASEKVQAG</sequence>
<dbReference type="SUPFAM" id="SSF55961">
    <property type="entry name" value="Bet v1-like"/>
    <property type="match status" value="1"/>
</dbReference>